<feature type="signal peptide" evidence="2">
    <location>
        <begin position="1"/>
        <end position="19"/>
    </location>
</feature>
<protein>
    <submittedName>
        <fullName evidence="4">DUF4232 domain-containing protein</fullName>
    </submittedName>
</protein>
<evidence type="ECO:0000259" key="3">
    <source>
        <dbReference type="Pfam" id="PF14016"/>
    </source>
</evidence>
<feature type="region of interest" description="Disordered" evidence="1">
    <location>
        <begin position="29"/>
        <end position="98"/>
    </location>
</feature>
<dbReference type="EMBL" id="BAAAHB010000035">
    <property type="protein sequence ID" value="GAA0469321.1"/>
    <property type="molecule type" value="Genomic_DNA"/>
</dbReference>
<dbReference type="Pfam" id="PF14016">
    <property type="entry name" value="DUF4232"/>
    <property type="match status" value="1"/>
</dbReference>
<dbReference type="Proteomes" id="UP001499895">
    <property type="component" value="Unassembled WGS sequence"/>
</dbReference>
<name>A0ABP3K2U8_9ACTN</name>
<dbReference type="InterPro" id="IPR025326">
    <property type="entry name" value="DUF4232"/>
</dbReference>
<proteinExistence type="predicted"/>
<dbReference type="RefSeq" id="WP_344091383.1">
    <property type="nucleotide sequence ID" value="NZ_BAAAHB010000035.1"/>
</dbReference>
<feature type="domain" description="DUF4232" evidence="3">
    <location>
        <begin position="100"/>
        <end position="221"/>
    </location>
</feature>
<evidence type="ECO:0000313" key="5">
    <source>
        <dbReference type="Proteomes" id="UP001499895"/>
    </source>
</evidence>
<evidence type="ECO:0000256" key="1">
    <source>
        <dbReference type="SAM" id="MobiDB-lite"/>
    </source>
</evidence>
<dbReference type="PROSITE" id="PS51257">
    <property type="entry name" value="PROKAR_LIPOPROTEIN"/>
    <property type="match status" value="1"/>
</dbReference>
<gene>
    <name evidence="4" type="ORF">GCM10009544_34420</name>
</gene>
<sequence length="230" mass="23508">MRASTRRLRLLAAASVAFAALALTACDNGEGTRQEGAASEAEQPSEPMDEGKPAQPAPKPDRSTGATAPGEKGTSGKGAGRGSAPAADDDPNAPAKRVPCTAANSKITAAPVPRPLNHMLLTITNTGSKMCDLPGYPIVKFEGAQSVPPVMEQSKPQAVVSLAPGKKGYAGVILSAGDGSGGEGRTVRSLEIGFQGSDRMAPATLQAKDVYIDASLRVTYWLPTPADALT</sequence>
<keyword evidence="5" id="KW-1185">Reference proteome</keyword>
<reference evidence="5" key="1">
    <citation type="journal article" date="2019" name="Int. J. Syst. Evol. Microbiol.">
        <title>The Global Catalogue of Microorganisms (GCM) 10K type strain sequencing project: providing services to taxonomists for standard genome sequencing and annotation.</title>
        <authorList>
            <consortium name="The Broad Institute Genomics Platform"/>
            <consortium name="The Broad Institute Genome Sequencing Center for Infectious Disease"/>
            <person name="Wu L."/>
            <person name="Ma J."/>
        </authorList>
    </citation>
    <scope>NUCLEOTIDE SEQUENCE [LARGE SCALE GENOMIC DNA]</scope>
    <source>
        <strain evidence="5">JCM 10649</strain>
    </source>
</reference>
<feature type="chain" id="PRO_5045942947" evidence="2">
    <location>
        <begin position="20"/>
        <end position="230"/>
    </location>
</feature>
<accession>A0ABP3K2U8</accession>
<organism evidence="4 5">
    <name type="scientific">Streptomyces stramineus</name>
    <dbReference type="NCBI Taxonomy" id="173861"/>
    <lineage>
        <taxon>Bacteria</taxon>
        <taxon>Bacillati</taxon>
        <taxon>Actinomycetota</taxon>
        <taxon>Actinomycetes</taxon>
        <taxon>Kitasatosporales</taxon>
        <taxon>Streptomycetaceae</taxon>
        <taxon>Streptomyces</taxon>
    </lineage>
</organism>
<evidence type="ECO:0000313" key="4">
    <source>
        <dbReference type="EMBL" id="GAA0469321.1"/>
    </source>
</evidence>
<comment type="caution">
    <text evidence="4">The sequence shown here is derived from an EMBL/GenBank/DDBJ whole genome shotgun (WGS) entry which is preliminary data.</text>
</comment>
<evidence type="ECO:0000256" key="2">
    <source>
        <dbReference type="SAM" id="SignalP"/>
    </source>
</evidence>
<keyword evidence="2" id="KW-0732">Signal</keyword>